<organism evidence="11 12">
    <name type="scientific">Pycnococcus provasolii</name>
    <dbReference type="NCBI Taxonomy" id="41880"/>
    <lineage>
        <taxon>Eukaryota</taxon>
        <taxon>Viridiplantae</taxon>
        <taxon>Chlorophyta</taxon>
        <taxon>Pseudoscourfieldiophyceae</taxon>
        <taxon>Pseudoscourfieldiales</taxon>
        <taxon>Pycnococcaceae</taxon>
        <taxon>Pycnococcus</taxon>
    </lineage>
</organism>
<comment type="function">
    <text evidence="6">This calcium-binding protein is found in the basal body complexes (the functional homolog of the centrosome in animal cell). In mitotic cells it is specifically associated with the poles of the mitotic spindles at the sites of the duplicated basal body complexes.</text>
</comment>
<keyword evidence="2" id="KW-0677">Repeat</keyword>
<comment type="caution">
    <text evidence="11">The sequence shown here is derived from an EMBL/GenBank/DDBJ whole genome shotgun (WGS) entry which is preliminary data.</text>
</comment>
<dbReference type="FunFam" id="1.10.238.10:FF:000178">
    <property type="entry name" value="Calmodulin-2 A"/>
    <property type="match status" value="1"/>
</dbReference>
<evidence type="ECO:0000256" key="2">
    <source>
        <dbReference type="ARBA" id="ARBA00022737"/>
    </source>
</evidence>
<dbReference type="OrthoDB" id="343296at2759"/>
<evidence type="ECO:0000256" key="4">
    <source>
        <dbReference type="ARBA" id="ARBA00022837"/>
    </source>
</evidence>
<dbReference type="InterPro" id="IPR050230">
    <property type="entry name" value="CALM/Myosin/TropC-like"/>
</dbReference>
<dbReference type="Pfam" id="PF13499">
    <property type="entry name" value="EF-hand_7"/>
    <property type="match status" value="2"/>
</dbReference>
<dbReference type="InterPro" id="IPR002048">
    <property type="entry name" value="EF_hand_dom"/>
</dbReference>
<dbReference type="Gene3D" id="1.10.238.10">
    <property type="entry name" value="EF-hand"/>
    <property type="match status" value="2"/>
</dbReference>
<evidence type="ECO:0000313" key="11">
    <source>
        <dbReference type="EMBL" id="GHP09603.1"/>
    </source>
</evidence>
<dbReference type="InterPro" id="IPR011992">
    <property type="entry name" value="EF-hand-dom_pair"/>
</dbReference>
<evidence type="ECO:0000259" key="10">
    <source>
        <dbReference type="PROSITE" id="PS50222"/>
    </source>
</evidence>
<dbReference type="GO" id="GO:0051301">
    <property type="term" value="P:cell division"/>
    <property type="evidence" value="ECO:0007669"/>
    <property type="project" value="UniProtKB-KW"/>
</dbReference>
<keyword evidence="5" id="KW-0131">Cell cycle</keyword>
<dbReference type="PROSITE" id="PS50222">
    <property type="entry name" value="EF_HAND_2"/>
    <property type="match status" value="4"/>
</dbReference>
<evidence type="ECO:0000256" key="5">
    <source>
        <dbReference type="ARBA" id="ARBA00023306"/>
    </source>
</evidence>
<evidence type="ECO:0000256" key="6">
    <source>
        <dbReference type="ARBA" id="ARBA00037153"/>
    </source>
</evidence>
<dbReference type="InterPro" id="IPR018247">
    <property type="entry name" value="EF_Hand_1_Ca_BS"/>
</dbReference>
<sequence length="183" mass="20452">MSLAARSGLSTSQRRTPGAGQVPTPQSRAPARGGPPRDLTDEEVQEIRSAFNLFDSDHSGTIDYRELKVAMRALGFAVRGTEVKKILAQYDADGSGQIEFDEFKEILREKMTARSPEEDMARAFQLFDDDGSGKISLRNLRRISRELGEDVSDAELRAMLDEFDVDKDGEISFVEFKQIMSEI</sequence>
<feature type="domain" description="EF-hand" evidence="10">
    <location>
        <begin position="115"/>
        <end position="150"/>
    </location>
</feature>
<dbReference type="EMBL" id="BNJQ01000025">
    <property type="protein sequence ID" value="GHP09603.1"/>
    <property type="molecule type" value="Genomic_DNA"/>
</dbReference>
<feature type="domain" description="EF-hand" evidence="10">
    <location>
        <begin position="78"/>
        <end position="113"/>
    </location>
</feature>
<proteinExistence type="predicted"/>
<dbReference type="PANTHER" id="PTHR23048">
    <property type="entry name" value="MYOSIN LIGHT CHAIN 1, 3"/>
    <property type="match status" value="1"/>
</dbReference>
<reference evidence="11" key="1">
    <citation type="submission" date="2020-10" db="EMBL/GenBank/DDBJ databases">
        <title>Unveiling of a novel bifunctional photoreceptor, Dualchrome1, isolated from a cosmopolitan green alga.</title>
        <authorList>
            <person name="Suzuki S."/>
            <person name="Kawachi M."/>
        </authorList>
    </citation>
    <scope>NUCLEOTIDE SEQUENCE</scope>
    <source>
        <strain evidence="11">NIES 2893</strain>
    </source>
</reference>
<keyword evidence="4" id="KW-0106">Calcium</keyword>
<accession>A0A830HSE7</accession>
<evidence type="ECO:0000256" key="9">
    <source>
        <dbReference type="SAM" id="MobiDB-lite"/>
    </source>
</evidence>
<feature type="region of interest" description="Disordered" evidence="9">
    <location>
        <begin position="1"/>
        <end position="41"/>
    </location>
</feature>
<dbReference type="GO" id="GO:0005509">
    <property type="term" value="F:calcium ion binding"/>
    <property type="evidence" value="ECO:0007669"/>
    <property type="project" value="InterPro"/>
</dbReference>
<dbReference type="PROSITE" id="PS00018">
    <property type="entry name" value="EF_HAND_1"/>
    <property type="match status" value="3"/>
</dbReference>
<feature type="domain" description="EF-hand" evidence="10">
    <location>
        <begin position="151"/>
        <end position="183"/>
    </location>
</feature>
<evidence type="ECO:0000313" key="12">
    <source>
        <dbReference type="Proteomes" id="UP000660262"/>
    </source>
</evidence>
<keyword evidence="1" id="KW-0132">Cell division</keyword>
<dbReference type="SUPFAM" id="SSF47473">
    <property type="entry name" value="EF-hand"/>
    <property type="match status" value="1"/>
</dbReference>
<evidence type="ECO:0000256" key="3">
    <source>
        <dbReference type="ARBA" id="ARBA00022776"/>
    </source>
</evidence>
<evidence type="ECO:0000256" key="8">
    <source>
        <dbReference type="ARBA" id="ARBA00041736"/>
    </source>
</evidence>
<dbReference type="AlphaFoldDB" id="A0A830HSE7"/>
<feature type="domain" description="EF-hand" evidence="10">
    <location>
        <begin position="42"/>
        <end position="77"/>
    </location>
</feature>
<evidence type="ECO:0000256" key="1">
    <source>
        <dbReference type="ARBA" id="ARBA00022618"/>
    </source>
</evidence>
<keyword evidence="3" id="KW-0498">Mitosis</keyword>
<keyword evidence="12" id="KW-1185">Reference proteome</keyword>
<evidence type="ECO:0000256" key="7">
    <source>
        <dbReference type="ARBA" id="ARBA00039772"/>
    </source>
</evidence>
<gene>
    <name evidence="11" type="ORF">PPROV_000833800</name>
</gene>
<protein>
    <recommendedName>
        <fullName evidence="7">Caltractin</fullName>
    </recommendedName>
    <alternativeName>
        <fullName evidence="8">Centrin</fullName>
    </alternativeName>
</protein>
<dbReference type="GO" id="GO:0016460">
    <property type="term" value="C:myosin II complex"/>
    <property type="evidence" value="ECO:0007669"/>
    <property type="project" value="TreeGrafter"/>
</dbReference>
<dbReference type="Proteomes" id="UP000660262">
    <property type="component" value="Unassembled WGS sequence"/>
</dbReference>
<name>A0A830HSE7_9CHLO</name>
<dbReference type="PANTHER" id="PTHR23048:SF59">
    <property type="entry name" value="EF-HAND SUPERFAMILY PROTEIN"/>
    <property type="match status" value="1"/>
</dbReference>
<dbReference type="SMART" id="SM00054">
    <property type="entry name" value="EFh"/>
    <property type="match status" value="4"/>
</dbReference>